<comment type="caution">
    <text evidence="3">The sequence shown here is derived from an EMBL/GenBank/DDBJ whole genome shotgun (WGS) entry which is preliminary data.</text>
</comment>
<feature type="region of interest" description="Disordered" evidence="1">
    <location>
        <begin position="69"/>
        <end position="91"/>
    </location>
</feature>
<gene>
    <name evidence="3" type="ORF">J0A69_20260</name>
</gene>
<dbReference type="EMBL" id="JAFKCU010000007">
    <property type="protein sequence ID" value="MBN7817788.1"/>
    <property type="molecule type" value="Genomic_DNA"/>
</dbReference>
<keyword evidence="2" id="KW-0732">Signal</keyword>
<keyword evidence="4" id="KW-1185">Reference proteome</keyword>
<feature type="signal peptide" evidence="2">
    <location>
        <begin position="1"/>
        <end position="23"/>
    </location>
</feature>
<reference evidence="3 4" key="1">
    <citation type="submission" date="2021-03" db="EMBL/GenBank/DDBJ databases">
        <title>novel species isolated from a fishpond in China.</title>
        <authorList>
            <person name="Lu H."/>
            <person name="Cai Z."/>
        </authorList>
    </citation>
    <scope>NUCLEOTIDE SEQUENCE [LARGE SCALE GENOMIC DNA]</scope>
    <source>
        <strain evidence="3 4">YJ13C</strain>
    </source>
</reference>
<protein>
    <submittedName>
        <fullName evidence="3">Uncharacterized protein</fullName>
    </submittedName>
</protein>
<evidence type="ECO:0000313" key="4">
    <source>
        <dbReference type="Proteomes" id="UP000664480"/>
    </source>
</evidence>
<proteinExistence type="predicted"/>
<dbReference type="Proteomes" id="UP000664480">
    <property type="component" value="Unassembled WGS sequence"/>
</dbReference>
<name>A0ABS3CL03_9BACT</name>
<organism evidence="3 4">
    <name type="scientific">Algoriphagus pacificus</name>
    <dbReference type="NCBI Taxonomy" id="2811234"/>
    <lineage>
        <taxon>Bacteria</taxon>
        <taxon>Pseudomonadati</taxon>
        <taxon>Bacteroidota</taxon>
        <taxon>Cytophagia</taxon>
        <taxon>Cytophagales</taxon>
        <taxon>Cyclobacteriaceae</taxon>
        <taxon>Algoriphagus</taxon>
    </lineage>
</organism>
<evidence type="ECO:0000256" key="2">
    <source>
        <dbReference type="SAM" id="SignalP"/>
    </source>
</evidence>
<feature type="chain" id="PRO_5045245113" evidence="2">
    <location>
        <begin position="24"/>
        <end position="122"/>
    </location>
</feature>
<accession>A0ABS3CL03</accession>
<evidence type="ECO:0000313" key="3">
    <source>
        <dbReference type="EMBL" id="MBN7817788.1"/>
    </source>
</evidence>
<sequence length="122" mass="13375">MQKKALQLLLFTALFFLAFQLQAQTVYITKTGAKFHKETCRYAKTGWAATLTEAKKRGLTACLVCKPSATENKSTTPTPAKSNTLETKTTQNTSSQCIATTKAGSRCSRKAASGSKYCWQHD</sequence>
<evidence type="ECO:0000256" key="1">
    <source>
        <dbReference type="SAM" id="MobiDB-lite"/>
    </source>
</evidence>
<dbReference type="RefSeq" id="WP_206588455.1">
    <property type="nucleotide sequence ID" value="NZ_JAFKCU010000007.1"/>
</dbReference>